<dbReference type="GO" id="GO:0006886">
    <property type="term" value="P:intracellular protein transport"/>
    <property type="evidence" value="ECO:0007669"/>
    <property type="project" value="InterPro"/>
</dbReference>
<dbReference type="OMA" id="CCIRCLQ"/>
<dbReference type="GO" id="GO:0003779">
    <property type="term" value="F:actin binding"/>
    <property type="evidence" value="ECO:0007669"/>
    <property type="project" value="TreeGrafter"/>
</dbReference>
<dbReference type="SUPFAM" id="SSF57903">
    <property type="entry name" value="FYVE/PHD zinc finger"/>
    <property type="match status" value="1"/>
</dbReference>
<dbReference type="InterPro" id="IPR041282">
    <property type="entry name" value="FYVE_2"/>
</dbReference>
<dbReference type="FunFam" id="3.30.40.10:FF:000018">
    <property type="entry name" value="Synaptotagmin-like 5, isoform CRA_a"/>
    <property type="match status" value="1"/>
</dbReference>
<evidence type="ECO:0000313" key="3">
    <source>
        <dbReference type="Proteomes" id="UP000265020"/>
    </source>
</evidence>
<dbReference type="InterPro" id="IPR011011">
    <property type="entry name" value="Znf_FYVE_PHD"/>
</dbReference>
<dbReference type="PROSITE" id="PS50916">
    <property type="entry name" value="RABBD"/>
    <property type="match status" value="1"/>
</dbReference>
<dbReference type="Gene3D" id="3.30.40.10">
    <property type="entry name" value="Zinc/RING finger domain, C3HC4 (zinc finger)"/>
    <property type="match status" value="1"/>
</dbReference>
<reference evidence="2" key="2">
    <citation type="submission" date="2025-09" db="UniProtKB">
        <authorList>
            <consortium name="Ensembl"/>
        </authorList>
    </citation>
    <scope>IDENTIFICATION</scope>
</reference>
<sequence>MLLIDLDLSQLTDQEARHVWEVVQRDFDLRRKEEDRLGELKSKIEREDTKRELLGTRSSLTESYCIRCLEPFKFLVSIKRQCLDCRLHVCKSCSRLSKREQGWVCEPCHMARVLRIGTLEWYHENVRARFKRFGSAKVMRSLFKRFSKEHSCSQSDPGG</sequence>
<dbReference type="InterPro" id="IPR013083">
    <property type="entry name" value="Znf_RING/FYVE/PHD"/>
</dbReference>
<dbReference type="InterPro" id="IPR051745">
    <property type="entry name" value="Intracell_Transport_Effector"/>
</dbReference>
<dbReference type="GO" id="GO:0031267">
    <property type="term" value="F:small GTPase binding"/>
    <property type="evidence" value="ECO:0007669"/>
    <property type="project" value="InterPro"/>
</dbReference>
<evidence type="ECO:0000259" key="1">
    <source>
        <dbReference type="PROSITE" id="PS50916"/>
    </source>
</evidence>
<organism evidence="2 3">
    <name type="scientific">Cyprinodon variegatus</name>
    <name type="common">Sheepshead minnow</name>
    <dbReference type="NCBI Taxonomy" id="28743"/>
    <lineage>
        <taxon>Eukaryota</taxon>
        <taxon>Metazoa</taxon>
        <taxon>Chordata</taxon>
        <taxon>Craniata</taxon>
        <taxon>Vertebrata</taxon>
        <taxon>Euteleostomi</taxon>
        <taxon>Actinopterygii</taxon>
        <taxon>Neopterygii</taxon>
        <taxon>Teleostei</taxon>
        <taxon>Neoteleostei</taxon>
        <taxon>Acanthomorphata</taxon>
        <taxon>Ovalentaria</taxon>
        <taxon>Atherinomorphae</taxon>
        <taxon>Cyprinodontiformes</taxon>
        <taxon>Cyprinodontidae</taxon>
        <taxon>Cyprinodon</taxon>
    </lineage>
</organism>
<feature type="domain" description="RabBD" evidence="1">
    <location>
        <begin position="5"/>
        <end position="125"/>
    </location>
</feature>
<dbReference type="PANTHER" id="PTHR14555">
    <property type="entry name" value="MYELIN-ASSOCIATED OLIGODENDROCYTIC BASIC PROTEIN MOBP -RELATED"/>
    <property type="match status" value="1"/>
</dbReference>
<keyword evidence="3" id="KW-1185">Reference proteome</keyword>
<dbReference type="PANTHER" id="PTHR14555:SF1">
    <property type="entry name" value="MELANOPHILIN"/>
    <property type="match status" value="1"/>
</dbReference>
<protein>
    <submittedName>
        <fullName evidence="2">Melanophilin-like</fullName>
    </submittedName>
</protein>
<name>A0A3Q2DWN6_CYPVA</name>
<dbReference type="AlphaFoldDB" id="A0A3Q2DWN6"/>
<evidence type="ECO:0000313" key="2">
    <source>
        <dbReference type="Ensembl" id="ENSCVAP00000024147.1"/>
    </source>
</evidence>
<dbReference type="InterPro" id="IPR010911">
    <property type="entry name" value="Rab_BD"/>
</dbReference>
<dbReference type="Proteomes" id="UP000265020">
    <property type="component" value="Unassembled WGS sequence"/>
</dbReference>
<accession>A0A3Q2DWN6</accession>
<dbReference type="GO" id="GO:0030864">
    <property type="term" value="C:cortical actin cytoskeleton"/>
    <property type="evidence" value="ECO:0007669"/>
    <property type="project" value="TreeGrafter"/>
</dbReference>
<dbReference type="Ensembl" id="ENSCVAT00000004930.1">
    <property type="protein sequence ID" value="ENSCVAP00000024147.1"/>
    <property type="gene ID" value="ENSCVAG00000008041.1"/>
</dbReference>
<dbReference type="GeneTree" id="ENSGT00950000183138"/>
<dbReference type="GO" id="GO:0017022">
    <property type="term" value="F:myosin binding"/>
    <property type="evidence" value="ECO:0007669"/>
    <property type="project" value="TreeGrafter"/>
</dbReference>
<dbReference type="Pfam" id="PF02318">
    <property type="entry name" value="FYVE_2"/>
    <property type="match status" value="1"/>
</dbReference>
<proteinExistence type="predicted"/>
<reference evidence="2" key="1">
    <citation type="submission" date="2025-08" db="UniProtKB">
        <authorList>
            <consortium name="Ensembl"/>
        </authorList>
    </citation>
    <scope>IDENTIFICATION</scope>
</reference>